<feature type="binding site" evidence="2">
    <location>
        <position position="47"/>
    </location>
    <ligand>
        <name>substrate</name>
    </ligand>
</feature>
<feature type="binding site" evidence="2">
    <location>
        <position position="58"/>
    </location>
    <ligand>
        <name>Mg(2+)</name>
        <dbReference type="ChEBI" id="CHEBI:18420"/>
    </ligand>
</feature>
<dbReference type="PANTHER" id="PTHR43210">
    <property type="entry name" value="DETHIOBIOTIN SYNTHETASE"/>
    <property type="match status" value="1"/>
</dbReference>
<comment type="caution">
    <text evidence="2">Lacks conserved residue(s) required for the propagation of feature annotation.</text>
</comment>
<keyword evidence="2" id="KW-0479">Metal-binding</keyword>
<dbReference type="GO" id="GO:0005524">
    <property type="term" value="F:ATP binding"/>
    <property type="evidence" value="ECO:0007669"/>
    <property type="project" value="UniProtKB-UniRule"/>
</dbReference>
<dbReference type="AlphaFoldDB" id="A0A0S4LND0"/>
<keyword evidence="2" id="KW-0547">Nucleotide-binding</keyword>
<feature type="binding site" evidence="2">
    <location>
        <begin position="18"/>
        <end position="23"/>
    </location>
    <ligand>
        <name>ATP</name>
        <dbReference type="ChEBI" id="CHEBI:30616"/>
    </ligand>
</feature>
<feature type="binding site" evidence="2">
    <location>
        <begin position="179"/>
        <end position="180"/>
    </location>
    <ligand>
        <name>ATP</name>
        <dbReference type="ChEBI" id="CHEBI:30616"/>
    </ligand>
</feature>
<name>A0A0S4LND0_9BACT</name>
<keyword evidence="2" id="KW-0963">Cytoplasm</keyword>
<dbReference type="InterPro" id="IPR004472">
    <property type="entry name" value="DTB_synth_BioD"/>
</dbReference>
<feature type="active site" evidence="2">
    <location>
        <position position="43"/>
    </location>
</feature>
<dbReference type="Pfam" id="PF13500">
    <property type="entry name" value="AAA_26"/>
    <property type="match status" value="1"/>
</dbReference>
<keyword evidence="2" id="KW-0460">Magnesium</keyword>
<dbReference type="RefSeq" id="WP_090899850.1">
    <property type="nucleotide sequence ID" value="NZ_CZPZ01000031.1"/>
</dbReference>
<sequence length="250" mass="27055">MLEVPMNHGVFITGTDTGVGKTLVTAAFALHLKKRGLTVGVMKPIETGVSRGRETQSDAARLRAIMESEEPAGAICPYPFELPVAPLAAAQAEGQTINPDTIKKVYRLLSSRYDCMVVEGIGGVHVPVTNSSNVMDLIKRLRLSVVVVGRSGLGGINHALLTIEALRRKHIHIVALVLNRTHSVRSALARVQERSTIEILRRQADVPVLGPLPYEPGLPGRFRPTVTHLARSAAIKNLAKLVARPARQSR</sequence>
<comment type="function">
    <text evidence="2">Catalyzes a mechanistically unusual reaction, the ATP-dependent insertion of CO2 between the N7 and N8 nitrogen atoms of 7,8-diaminopelargonic acid (DAPA, also called 7,8-diammoniononanoate) to form a ureido ring.</text>
</comment>
<evidence type="ECO:0000313" key="3">
    <source>
        <dbReference type="EMBL" id="CUS38040.1"/>
    </source>
</evidence>
<evidence type="ECO:0000256" key="2">
    <source>
        <dbReference type="HAMAP-Rule" id="MF_00336"/>
    </source>
</evidence>
<feature type="binding site" evidence="2">
    <location>
        <begin position="119"/>
        <end position="122"/>
    </location>
    <ligand>
        <name>ATP</name>
        <dbReference type="ChEBI" id="CHEBI:30616"/>
    </ligand>
</feature>
<dbReference type="EMBL" id="CZPZ01000031">
    <property type="protein sequence ID" value="CUS38040.1"/>
    <property type="molecule type" value="Genomic_DNA"/>
</dbReference>
<comment type="pathway">
    <text evidence="2">Cofactor biosynthesis; biotin biosynthesis; biotin from 7,8-diaminononanoate: step 1/2.</text>
</comment>
<comment type="cofactor">
    <cofactor evidence="2">
        <name>Mg(2+)</name>
        <dbReference type="ChEBI" id="CHEBI:18420"/>
    </cofactor>
</comment>
<dbReference type="UniPathway" id="UPA00078">
    <property type="reaction ID" value="UER00161"/>
</dbReference>
<keyword evidence="4" id="KW-1185">Reference proteome</keyword>
<proteinExistence type="inferred from homology"/>
<comment type="similarity">
    <text evidence="2">Belongs to the dethiobiotin synthetase family.</text>
</comment>
<keyword evidence="2 3" id="KW-0436">Ligase</keyword>
<dbReference type="SUPFAM" id="SSF52540">
    <property type="entry name" value="P-loop containing nucleoside triphosphate hydrolases"/>
    <property type="match status" value="1"/>
</dbReference>
<organism evidence="3 4">
    <name type="scientific">Candidatus Nitrospira nitrificans</name>
    <dbReference type="NCBI Taxonomy" id="1742973"/>
    <lineage>
        <taxon>Bacteria</taxon>
        <taxon>Pseudomonadati</taxon>
        <taxon>Nitrospirota</taxon>
        <taxon>Nitrospiria</taxon>
        <taxon>Nitrospirales</taxon>
        <taxon>Nitrospiraceae</taxon>
        <taxon>Nitrospira</taxon>
    </lineage>
</organism>
<dbReference type="PANTHER" id="PTHR43210:SF5">
    <property type="entry name" value="DETHIOBIOTIN SYNTHETASE"/>
    <property type="match status" value="1"/>
</dbReference>
<gene>
    <name evidence="2 3" type="primary">bioD</name>
    <name evidence="3" type="ORF">COMA2_40157</name>
</gene>
<keyword evidence="2" id="KW-0067">ATP-binding</keyword>
<dbReference type="Gene3D" id="3.40.50.300">
    <property type="entry name" value="P-loop containing nucleotide triphosphate hydrolases"/>
    <property type="match status" value="1"/>
</dbReference>
<protein>
    <recommendedName>
        <fullName evidence="2">ATP-dependent dethiobiotin synthetase BioD</fullName>
        <ecNumber evidence="2">6.3.3.3</ecNumber>
    </recommendedName>
    <alternativeName>
        <fullName evidence="2">DTB synthetase</fullName>
        <shortName evidence="2">DTBS</shortName>
    </alternativeName>
    <alternativeName>
        <fullName evidence="2">Dethiobiotin synthase</fullName>
    </alternativeName>
</protein>
<dbReference type="GO" id="GO:0005829">
    <property type="term" value="C:cytosol"/>
    <property type="evidence" value="ECO:0007669"/>
    <property type="project" value="TreeGrafter"/>
</dbReference>
<dbReference type="EC" id="6.3.3.3" evidence="2"/>
<dbReference type="STRING" id="1742973.COMA2_40157"/>
<dbReference type="GO" id="GO:0004141">
    <property type="term" value="F:dethiobiotin synthase activity"/>
    <property type="evidence" value="ECO:0007669"/>
    <property type="project" value="UniProtKB-UniRule"/>
</dbReference>
<accession>A0A0S4LND0</accession>
<dbReference type="InterPro" id="IPR027417">
    <property type="entry name" value="P-loop_NTPase"/>
</dbReference>
<dbReference type="Proteomes" id="UP000198736">
    <property type="component" value="Unassembled WGS sequence"/>
</dbReference>
<dbReference type="GO" id="GO:0009102">
    <property type="term" value="P:biotin biosynthetic process"/>
    <property type="evidence" value="ECO:0007669"/>
    <property type="project" value="UniProtKB-UniRule"/>
</dbReference>
<dbReference type="HAMAP" id="MF_00336">
    <property type="entry name" value="BioD"/>
    <property type="match status" value="1"/>
</dbReference>
<comment type="subunit">
    <text evidence="2">Homodimer.</text>
</comment>
<dbReference type="NCBIfam" id="TIGR00347">
    <property type="entry name" value="bioD"/>
    <property type="match status" value="1"/>
</dbReference>
<keyword evidence="1 2" id="KW-0093">Biotin biosynthesis</keyword>
<dbReference type="PIRSF" id="PIRSF006755">
    <property type="entry name" value="DTB_synth"/>
    <property type="match status" value="1"/>
</dbReference>
<dbReference type="OrthoDB" id="9802097at2"/>
<evidence type="ECO:0000256" key="1">
    <source>
        <dbReference type="ARBA" id="ARBA00022756"/>
    </source>
</evidence>
<comment type="catalytic activity">
    <reaction evidence="2">
        <text>(7R,8S)-7,8-diammoniononanoate + CO2 + ATP = (4R,5S)-dethiobiotin + ADP + phosphate + 3 H(+)</text>
        <dbReference type="Rhea" id="RHEA:15805"/>
        <dbReference type="ChEBI" id="CHEBI:15378"/>
        <dbReference type="ChEBI" id="CHEBI:16526"/>
        <dbReference type="ChEBI" id="CHEBI:30616"/>
        <dbReference type="ChEBI" id="CHEBI:43474"/>
        <dbReference type="ChEBI" id="CHEBI:149469"/>
        <dbReference type="ChEBI" id="CHEBI:149473"/>
        <dbReference type="ChEBI" id="CHEBI:456216"/>
        <dbReference type="EC" id="6.3.3.3"/>
    </reaction>
</comment>
<dbReference type="GO" id="GO:0000287">
    <property type="term" value="F:magnesium ion binding"/>
    <property type="evidence" value="ECO:0007669"/>
    <property type="project" value="UniProtKB-UniRule"/>
</dbReference>
<feature type="binding site" evidence="2">
    <location>
        <position position="119"/>
    </location>
    <ligand>
        <name>Mg(2+)</name>
        <dbReference type="ChEBI" id="CHEBI:18420"/>
    </ligand>
</feature>
<comment type="subcellular location">
    <subcellularLocation>
        <location evidence="2">Cytoplasm</location>
    </subcellularLocation>
</comment>
<dbReference type="CDD" id="cd03109">
    <property type="entry name" value="DTBS"/>
    <property type="match status" value="1"/>
</dbReference>
<feature type="binding site" evidence="2">
    <location>
        <position position="22"/>
    </location>
    <ligand>
        <name>Mg(2+)</name>
        <dbReference type="ChEBI" id="CHEBI:18420"/>
    </ligand>
</feature>
<feature type="binding site" evidence="2">
    <location>
        <position position="58"/>
    </location>
    <ligand>
        <name>ATP</name>
        <dbReference type="ChEBI" id="CHEBI:30616"/>
    </ligand>
</feature>
<reference evidence="4" key="1">
    <citation type="submission" date="2015-10" db="EMBL/GenBank/DDBJ databases">
        <authorList>
            <person name="Luecker S."/>
            <person name="Luecker S."/>
        </authorList>
    </citation>
    <scope>NUCLEOTIDE SEQUENCE [LARGE SCALE GENOMIC DNA]</scope>
</reference>
<evidence type="ECO:0000313" key="4">
    <source>
        <dbReference type="Proteomes" id="UP000198736"/>
    </source>
</evidence>